<reference evidence="2" key="1">
    <citation type="submission" date="2009-09" db="EMBL/GenBank/DDBJ databases">
        <title>The complete chromosome of Sebaldella termitidis ATCC 33386.</title>
        <authorList>
            <consortium name="US DOE Joint Genome Institute (JGI-PGF)"/>
            <person name="Lucas S."/>
            <person name="Copeland A."/>
            <person name="Lapidus A."/>
            <person name="Glavina del Rio T."/>
            <person name="Dalin E."/>
            <person name="Tice H."/>
            <person name="Bruce D."/>
            <person name="Goodwin L."/>
            <person name="Pitluck S."/>
            <person name="Kyrpides N."/>
            <person name="Mavromatis K."/>
            <person name="Ivanova N."/>
            <person name="Mikhailova N."/>
            <person name="Sims D."/>
            <person name="Meincke L."/>
            <person name="Brettin T."/>
            <person name="Detter J.C."/>
            <person name="Han C."/>
            <person name="Larimer F."/>
            <person name="Land M."/>
            <person name="Hauser L."/>
            <person name="Markowitz V."/>
            <person name="Cheng J.F."/>
            <person name="Hugenholtz P."/>
            <person name="Woyke T."/>
            <person name="Wu D."/>
            <person name="Eisen J.A."/>
        </authorList>
    </citation>
    <scope>NUCLEOTIDE SEQUENCE [LARGE SCALE GENOMIC DNA]</scope>
    <source>
        <strain evidence="2">ATCC 33386 / NCTC 11300</strain>
    </source>
</reference>
<accession>D1AN99</accession>
<gene>
    <name evidence="1" type="ordered locus">Sterm_2859</name>
</gene>
<dbReference type="EMBL" id="CP001739">
    <property type="protein sequence ID" value="ACZ09703.1"/>
    <property type="molecule type" value="Genomic_DNA"/>
</dbReference>
<sequence length="284" mass="33082">MNQFIYKALNDKELKDGEFRLYMLIKELGNNNAGYCYATNSYFSKILGKHEKSMSRLIGSLIKKGYLYMIALEKGNVTEERRLYAEESYKTYLEDLQSHEEKKTIKTYCIKEKTEDGDETTVTVNERNYKEYTSNTNVTGNKNVTGTGNNIEDGTGNKIVTQNIYNLNNNNINNKKILSKDNIQKVQEEWNSLANELDLPKIDKIDGKRLSNLNARIKKHGLERFLEVMGMIRNSKFLRGEVNDFRATFDFLVTASSFEKIRQKNYESKESKKTNDKFRRLMEL</sequence>
<dbReference type="RefSeq" id="WP_012862297.1">
    <property type="nucleotide sequence ID" value="NC_013517.1"/>
</dbReference>
<evidence type="ECO:0000313" key="1">
    <source>
        <dbReference type="EMBL" id="ACZ09703.1"/>
    </source>
</evidence>
<dbReference type="HOGENOM" id="CLU_979670_0_0_0"/>
<protein>
    <submittedName>
        <fullName evidence="1">Uncharacterized protein</fullName>
    </submittedName>
</protein>
<dbReference type="Proteomes" id="UP000000845">
    <property type="component" value="Chromosome"/>
</dbReference>
<dbReference type="Pfam" id="PF13730">
    <property type="entry name" value="HTH_36"/>
    <property type="match status" value="1"/>
</dbReference>
<proteinExistence type="predicted"/>
<organism evidence="1 2">
    <name type="scientific">Sebaldella termitidis (strain ATCC 33386 / NCTC 11300)</name>
    <dbReference type="NCBI Taxonomy" id="526218"/>
    <lineage>
        <taxon>Bacteria</taxon>
        <taxon>Fusobacteriati</taxon>
        <taxon>Fusobacteriota</taxon>
        <taxon>Fusobacteriia</taxon>
        <taxon>Fusobacteriales</taxon>
        <taxon>Leptotrichiaceae</taxon>
        <taxon>Sebaldella</taxon>
    </lineage>
</organism>
<dbReference type="KEGG" id="str:Sterm_2859"/>
<name>D1AN99_SEBTE</name>
<reference evidence="1 2" key="2">
    <citation type="journal article" date="2010" name="Stand. Genomic Sci.">
        <title>Complete genome sequence of Sebaldella termitidis type strain (NCTC 11300).</title>
        <authorList>
            <person name="Harmon-Smith M."/>
            <person name="Celia L."/>
            <person name="Chertkov O."/>
            <person name="Lapidus A."/>
            <person name="Copeland A."/>
            <person name="Glavina Del Rio T."/>
            <person name="Nolan M."/>
            <person name="Lucas S."/>
            <person name="Tice H."/>
            <person name="Cheng J.F."/>
            <person name="Han C."/>
            <person name="Detter J.C."/>
            <person name="Bruce D."/>
            <person name="Goodwin L."/>
            <person name="Pitluck S."/>
            <person name="Pati A."/>
            <person name="Liolios K."/>
            <person name="Ivanova N."/>
            <person name="Mavromatis K."/>
            <person name="Mikhailova N."/>
            <person name="Chen A."/>
            <person name="Palaniappan K."/>
            <person name="Land M."/>
            <person name="Hauser L."/>
            <person name="Chang Y.J."/>
            <person name="Jeffries C.D."/>
            <person name="Brettin T."/>
            <person name="Goker M."/>
            <person name="Beck B."/>
            <person name="Bristow J."/>
            <person name="Eisen J.A."/>
            <person name="Markowitz V."/>
            <person name="Hugenholtz P."/>
            <person name="Kyrpides N.C."/>
            <person name="Klenk H.P."/>
            <person name="Chen F."/>
        </authorList>
    </citation>
    <scope>NUCLEOTIDE SEQUENCE [LARGE SCALE GENOMIC DNA]</scope>
    <source>
        <strain evidence="2">ATCC 33386 / NCTC 11300</strain>
    </source>
</reference>
<keyword evidence="2" id="KW-1185">Reference proteome</keyword>
<evidence type="ECO:0000313" key="2">
    <source>
        <dbReference type="Proteomes" id="UP000000845"/>
    </source>
</evidence>
<dbReference type="STRING" id="526218.Sterm_2859"/>
<dbReference type="AlphaFoldDB" id="D1AN99"/>